<dbReference type="EMBL" id="MQUR01000016">
    <property type="protein sequence ID" value="OLZ69571.1"/>
    <property type="molecule type" value="Genomic_DNA"/>
</dbReference>
<keyword evidence="2" id="KW-1185">Reference proteome</keyword>
<protein>
    <submittedName>
        <fullName evidence="1">Uncharacterized protein</fullName>
    </submittedName>
</protein>
<dbReference type="Proteomes" id="UP000187151">
    <property type="component" value="Unassembled WGS sequence"/>
</dbReference>
<comment type="caution">
    <text evidence="1">The sequence shown here is derived from an EMBL/GenBank/DDBJ whole genome shotgun (WGS) entry which is preliminary data.</text>
</comment>
<accession>A0ABX3G7I6</accession>
<evidence type="ECO:0000313" key="2">
    <source>
        <dbReference type="Proteomes" id="UP000187151"/>
    </source>
</evidence>
<sequence length="62" mass="7847">MMSTVSRRLRRFRRRRRRRRFLARWTPRSVLRRMVVRMGVWGARLTFWGMRLAVRRLVRAVF</sequence>
<proteinExistence type="predicted"/>
<name>A0ABX3G7I6_9ACTN</name>
<gene>
    <name evidence="1" type="ORF">AVW11_09780</name>
</gene>
<evidence type="ECO:0000313" key="1">
    <source>
        <dbReference type="EMBL" id="OLZ69571.1"/>
    </source>
</evidence>
<organism evidence="1 2">
    <name type="scientific">Streptomyces amritsarensis</name>
    <dbReference type="NCBI Taxonomy" id="681158"/>
    <lineage>
        <taxon>Bacteria</taxon>
        <taxon>Bacillati</taxon>
        <taxon>Actinomycetota</taxon>
        <taxon>Actinomycetes</taxon>
        <taxon>Kitasatosporales</taxon>
        <taxon>Streptomycetaceae</taxon>
        <taxon>Streptomyces</taxon>
    </lineage>
</organism>
<reference evidence="1 2" key="1">
    <citation type="submission" date="2016-01" db="EMBL/GenBank/DDBJ databases">
        <title>Streptomyces amritsarensis strain MTCC 11845 genome sequencing and assembly.</title>
        <authorList>
            <person name="Sharma D."/>
            <person name="Nair G.R."/>
            <person name="Kaur G."/>
            <person name="Manhas R.K."/>
            <person name="Mayilraj S."/>
        </authorList>
    </citation>
    <scope>NUCLEOTIDE SEQUENCE [LARGE SCALE GENOMIC DNA]</scope>
    <source>
        <strain evidence="1 2">MTCC 11845</strain>
    </source>
</reference>